<reference evidence="2" key="1">
    <citation type="submission" date="2014-11" db="EMBL/GenBank/DDBJ databases">
        <authorList>
            <person name="Amaro Gonzalez C."/>
        </authorList>
    </citation>
    <scope>NUCLEOTIDE SEQUENCE</scope>
</reference>
<proteinExistence type="predicted"/>
<dbReference type="EMBL" id="GBXM01025752">
    <property type="protein sequence ID" value="JAH82825.1"/>
    <property type="molecule type" value="Transcribed_RNA"/>
</dbReference>
<protein>
    <submittedName>
        <fullName evidence="2">Uncharacterized protein</fullName>
    </submittedName>
</protein>
<evidence type="ECO:0000256" key="1">
    <source>
        <dbReference type="SAM" id="MobiDB-lite"/>
    </source>
</evidence>
<reference evidence="2" key="2">
    <citation type="journal article" date="2015" name="Fish Shellfish Immunol.">
        <title>Early steps in the European eel (Anguilla anguilla)-Vibrio vulnificus interaction in the gills: Role of the RtxA13 toxin.</title>
        <authorList>
            <person name="Callol A."/>
            <person name="Pajuelo D."/>
            <person name="Ebbesson L."/>
            <person name="Teles M."/>
            <person name="MacKenzie S."/>
            <person name="Amaro C."/>
        </authorList>
    </citation>
    <scope>NUCLEOTIDE SEQUENCE</scope>
</reference>
<dbReference type="AlphaFoldDB" id="A0A0E9VZW6"/>
<organism evidence="2">
    <name type="scientific">Anguilla anguilla</name>
    <name type="common">European freshwater eel</name>
    <name type="synonym">Muraena anguilla</name>
    <dbReference type="NCBI Taxonomy" id="7936"/>
    <lineage>
        <taxon>Eukaryota</taxon>
        <taxon>Metazoa</taxon>
        <taxon>Chordata</taxon>
        <taxon>Craniata</taxon>
        <taxon>Vertebrata</taxon>
        <taxon>Euteleostomi</taxon>
        <taxon>Actinopterygii</taxon>
        <taxon>Neopterygii</taxon>
        <taxon>Teleostei</taxon>
        <taxon>Anguilliformes</taxon>
        <taxon>Anguillidae</taxon>
        <taxon>Anguilla</taxon>
    </lineage>
</organism>
<accession>A0A0E9VZW6</accession>
<feature type="region of interest" description="Disordered" evidence="1">
    <location>
        <begin position="1"/>
        <end position="34"/>
    </location>
</feature>
<evidence type="ECO:0000313" key="2">
    <source>
        <dbReference type="EMBL" id="JAH82825.1"/>
    </source>
</evidence>
<sequence>MLAETHLNISKTETHDSLFANSPKSGQPLKKRQC</sequence>
<name>A0A0E9VZW6_ANGAN</name>